<dbReference type="RefSeq" id="XP_032947827.1">
    <property type="nucleotide sequence ID" value="XM_033091936.1"/>
</dbReference>
<dbReference type="OMA" id="EQKGQWG"/>
<organism evidence="9 10">
    <name type="scientific">Rhinolophus ferrumequinum</name>
    <name type="common">Greater horseshoe bat</name>
    <dbReference type="NCBI Taxonomy" id="59479"/>
    <lineage>
        <taxon>Eukaryota</taxon>
        <taxon>Metazoa</taxon>
        <taxon>Chordata</taxon>
        <taxon>Craniata</taxon>
        <taxon>Vertebrata</taxon>
        <taxon>Euteleostomi</taxon>
        <taxon>Mammalia</taxon>
        <taxon>Eutheria</taxon>
        <taxon>Laurasiatheria</taxon>
        <taxon>Chiroptera</taxon>
        <taxon>Yinpterochiroptera</taxon>
        <taxon>Rhinolophoidea</taxon>
        <taxon>Rhinolophidae</taxon>
        <taxon>Rhinolophinae</taxon>
        <taxon>Rhinolophus</taxon>
    </lineage>
</organism>
<name>A0A671G5E6_RHIFE</name>
<dbReference type="FunFam" id="3.10.250.10:FF:000006">
    <property type="entry name" value="neurotrypsin isoform X2"/>
    <property type="match status" value="1"/>
</dbReference>
<feature type="domain" description="SRCR" evidence="7">
    <location>
        <begin position="131"/>
        <end position="232"/>
    </location>
</feature>
<dbReference type="OrthoDB" id="536948at2759"/>
<reference evidence="9" key="5">
    <citation type="submission" date="2025-05" db="UniProtKB">
        <authorList>
            <consortium name="Ensembl"/>
        </authorList>
    </citation>
    <scope>IDENTIFICATION</scope>
</reference>
<feature type="domain" description="SRCR" evidence="7">
    <location>
        <begin position="237"/>
        <end position="339"/>
    </location>
</feature>
<reference evidence="8 11" key="4">
    <citation type="journal article" date="2020" name="Nature">
        <title>Six reference-quality genomes reveal evolution of bat adaptations.</title>
        <authorList>
            <person name="Jebb D."/>
            <person name="Huang Z."/>
            <person name="Pippel M."/>
            <person name="Hughes G.M."/>
            <person name="Lavrichenko K."/>
            <person name="Devanna P."/>
            <person name="Winkler S."/>
            <person name="Jermiin L.S."/>
            <person name="Skirmuntt E.C."/>
            <person name="Katzourakis A."/>
            <person name="Burkitt-Gray L."/>
            <person name="Ray D.A."/>
            <person name="Sullivan K.A.M."/>
            <person name="Roscito J.G."/>
            <person name="Kirilenko B.M."/>
            <person name="Davalos L.M."/>
            <person name="Corthals A.P."/>
            <person name="Power M.L."/>
            <person name="Jones G."/>
            <person name="Ransome R.D."/>
            <person name="Dechmann D.K.N."/>
            <person name="Locatelli A.G."/>
            <person name="Puechmaille S.J."/>
            <person name="Fedrigo O."/>
            <person name="Jarvis E.D."/>
            <person name="Hiller M."/>
            <person name="Vernes S.C."/>
            <person name="Myers E.W."/>
            <person name="Teeling E.C."/>
        </authorList>
    </citation>
    <scope>NUCLEOTIDE SEQUENCE [LARGE SCALE GENOMIC DNA]</scope>
    <source>
        <strain evidence="8">MRhiFer1</strain>
        <tissue evidence="8">Lung</tissue>
    </source>
</reference>
<evidence type="ECO:0000256" key="6">
    <source>
        <dbReference type="SAM" id="SignalP"/>
    </source>
</evidence>
<evidence type="ECO:0000256" key="4">
    <source>
        <dbReference type="ARBA" id="ARBA00023180"/>
    </source>
</evidence>
<comment type="caution">
    <text evidence="5">Lacks conserved residue(s) required for the propagation of feature annotation.</text>
</comment>
<dbReference type="GO" id="GO:0005615">
    <property type="term" value="C:extracellular space"/>
    <property type="evidence" value="ECO:0007669"/>
    <property type="project" value="Ensembl"/>
</dbReference>
<dbReference type="SMART" id="SM00202">
    <property type="entry name" value="SR"/>
    <property type="match status" value="3"/>
</dbReference>
<feature type="chain" id="PRO_5044626865" evidence="6">
    <location>
        <begin position="19"/>
        <end position="341"/>
    </location>
</feature>
<dbReference type="GO" id="GO:0060100">
    <property type="term" value="P:positive regulation of phagocytosis, engulfment"/>
    <property type="evidence" value="ECO:0007669"/>
    <property type="project" value="Ensembl"/>
</dbReference>
<dbReference type="PANTHER" id="PTHR48071:SF8">
    <property type="entry name" value="CD5 ANTIGEN-LIKE"/>
    <property type="match status" value="1"/>
</dbReference>
<evidence type="ECO:0000256" key="2">
    <source>
        <dbReference type="ARBA" id="ARBA00022737"/>
    </source>
</evidence>
<feature type="disulfide bond" evidence="5">
    <location>
        <begin position="201"/>
        <end position="211"/>
    </location>
</feature>
<dbReference type="InterPro" id="IPR036772">
    <property type="entry name" value="SRCR-like_dom_sf"/>
</dbReference>
<dbReference type="InterPro" id="IPR001190">
    <property type="entry name" value="SRCR"/>
</dbReference>
<dbReference type="FunFam" id="3.10.250.10:FF:000010">
    <property type="entry name" value="T-cell differentiation antigen CD6"/>
    <property type="match status" value="2"/>
</dbReference>
<dbReference type="GO" id="GO:0004252">
    <property type="term" value="F:serine-type endopeptidase activity"/>
    <property type="evidence" value="ECO:0007669"/>
    <property type="project" value="TreeGrafter"/>
</dbReference>
<gene>
    <name evidence="9" type="primary">CD5L</name>
    <name evidence="8" type="ORF">mRhiFer1_002476</name>
</gene>
<dbReference type="Proteomes" id="UP000472240">
    <property type="component" value="Chromosome 22"/>
</dbReference>
<reference evidence="9 10" key="1">
    <citation type="journal article" date="2015" name="Annu Rev Anim Biosci">
        <title>The Genome 10K Project: a way forward.</title>
        <authorList>
            <person name="Koepfli K.P."/>
            <person name="Paten B."/>
            <person name="O'Brien S.J."/>
            <person name="Koepfli K.P."/>
            <person name="Paten B."/>
            <person name="Antunes A."/>
            <person name="Belov K."/>
            <person name="Bustamante C."/>
            <person name="Castoe T.A."/>
            <person name="Clawson H."/>
            <person name="Crawford A.J."/>
            <person name="Diekhans M."/>
            <person name="Distel D."/>
            <person name="Durbin R."/>
            <person name="Earl D."/>
            <person name="Fujita M.K."/>
            <person name="Gamble T."/>
            <person name="Georges A."/>
            <person name="Gemmell N."/>
            <person name="Gilbert M.T."/>
            <person name="Graves J.M."/>
            <person name="Green R.E."/>
            <person name="Hickey G."/>
            <person name="Jarvis E.D."/>
            <person name="Johnson W."/>
            <person name="Komissarov A."/>
            <person name="Korf I."/>
            <person name="Kuhn R."/>
            <person name="Larkin D.M."/>
            <person name="Lewin H."/>
            <person name="Lopez J.V."/>
            <person name="Ma J."/>
            <person name="Marques-Bonet T."/>
            <person name="Miller W."/>
            <person name="Murphy R."/>
            <person name="Pevzner P."/>
            <person name="Shapiro B."/>
            <person name="Steiner C."/>
            <person name="Tamazian G."/>
            <person name="Venkatesh B."/>
            <person name="Wang J."/>
            <person name="Wayne R."/>
            <person name="Wiley E."/>
            <person name="Yang H."/>
            <person name="Zhang G."/>
            <person name="Haussler D."/>
            <person name="Ryder O."/>
            <person name="O'Brien S.J."/>
        </authorList>
    </citation>
    <scope>NUCLEOTIDE SEQUENCE</scope>
</reference>
<evidence type="ECO:0000313" key="11">
    <source>
        <dbReference type="Proteomes" id="UP000585614"/>
    </source>
</evidence>
<evidence type="ECO:0000313" key="8">
    <source>
        <dbReference type="EMBL" id="KAF6292601.1"/>
    </source>
</evidence>
<dbReference type="GO" id="GO:0005886">
    <property type="term" value="C:plasma membrane"/>
    <property type="evidence" value="ECO:0007669"/>
    <property type="project" value="TreeGrafter"/>
</dbReference>
<evidence type="ECO:0000256" key="3">
    <source>
        <dbReference type="ARBA" id="ARBA00023157"/>
    </source>
</evidence>
<dbReference type="Proteomes" id="UP000585614">
    <property type="component" value="Unassembled WGS sequence"/>
</dbReference>
<accession>A0A671G5E6</accession>
<dbReference type="GO" id="GO:0031638">
    <property type="term" value="P:zymogen activation"/>
    <property type="evidence" value="ECO:0007669"/>
    <property type="project" value="TreeGrafter"/>
</dbReference>
<dbReference type="PROSITE" id="PS50287">
    <property type="entry name" value="SRCR_2"/>
    <property type="match status" value="3"/>
</dbReference>
<feature type="disulfide bond" evidence="5">
    <location>
        <begin position="308"/>
        <end position="318"/>
    </location>
</feature>
<keyword evidence="1 6" id="KW-0732">Signal</keyword>
<dbReference type="PANTHER" id="PTHR48071">
    <property type="entry name" value="SRCR DOMAIN-CONTAINING PROTEIN"/>
    <property type="match status" value="1"/>
</dbReference>
<dbReference type="Gene3D" id="3.10.250.10">
    <property type="entry name" value="SRCR-like domain"/>
    <property type="match status" value="3"/>
</dbReference>
<dbReference type="PROSITE" id="PS00420">
    <property type="entry name" value="SRCR_1"/>
    <property type="match status" value="3"/>
</dbReference>
<reference evidence="9 10" key="3">
    <citation type="submission" date="2018-12" db="EMBL/GenBank/DDBJ databases">
        <title>G10K-VGP greater horseshoe bat female genome, primary haplotype.</title>
        <authorList>
            <person name="Teeling E."/>
            <person name="Myers G."/>
            <person name="Vernes S."/>
            <person name="Pippel M."/>
            <person name="Winkler S."/>
            <person name="Fedrigo O."/>
            <person name="Rhie A."/>
            <person name="Koren S."/>
            <person name="Phillippy A."/>
            <person name="Lewin H."/>
            <person name="Damas J."/>
            <person name="Howe K."/>
            <person name="Mountcastle J."/>
            <person name="Jarvis E.D."/>
        </authorList>
    </citation>
    <scope>NUCLEOTIDE SEQUENCE [LARGE SCALE GENOMIC DNA]</scope>
</reference>
<dbReference type="GeneTree" id="ENSGT00940000161974"/>
<dbReference type="SUPFAM" id="SSF56487">
    <property type="entry name" value="SRCR-like"/>
    <property type="match status" value="3"/>
</dbReference>
<keyword evidence="2" id="KW-0677">Repeat</keyword>
<proteinExistence type="predicted"/>
<evidence type="ECO:0000259" key="7">
    <source>
        <dbReference type="PROSITE" id="PS50287"/>
    </source>
</evidence>
<dbReference type="GO" id="GO:0009986">
    <property type="term" value="C:cell surface"/>
    <property type="evidence" value="ECO:0007669"/>
    <property type="project" value="Ensembl"/>
</dbReference>
<evidence type="ECO:0000256" key="1">
    <source>
        <dbReference type="ARBA" id="ARBA00022729"/>
    </source>
</evidence>
<keyword evidence="3 5" id="KW-1015">Disulfide bond</keyword>
<feature type="domain" description="SRCR" evidence="7">
    <location>
        <begin position="24"/>
        <end position="126"/>
    </location>
</feature>
<dbReference type="PRINTS" id="PR00258">
    <property type="entry name" value="SPERACTRCPTR"/>
</dbReference>
<reference evidence="9 10" key="2">
    <citation type="journal article" date="2018" name="Annu Rev Anim Biosci">
        <title>Bat Biology, Genomes, and the Bat1K Project: To Generate Chromosome-Level Genomes for All Living Bat Species.</title>
        <authorList>
            <person name="Teeling E.C."/>
            <person name="Vernes S.C."/>
            <person name="Davalos L.M."/>
            <person name="Ray D.A."/>
            <person name="Gilbert M.T.P."/>
            <person name="Myers E."/>
        </authorList>
    </citation>
    <scope>NUCLEOTIDE SEQUENCE</scope>
</reference>
<evidence type="ECO:0000313" key="10">
    <source>
        <dbReference type="Proteomes" id="UP000472240"/>
    </source>
</evidence>
<dbReference type="GeneID" id="117014260"/>
<keyword evidence="10" id="KW-1185">Reference proteome</keyword>
<evidence type="ECO:0000313" key="9">
    <source>
        <dbReference type="Ensembl" id="ENSRFEP00010031128.1"/>
    </source>
</evidence>
<dbReference type="CTD" id="922"/>
<dbReference type="AlphaFoldDB" id="A0A671G5E6"/>
<evidence type="ECO:0000256" key="5">
    <source>
        <dbReference type="PROSITE-ProRule" id="PRU00196"/>
    </source>
</evidence>
<protein>
    <submittedName>
        <fullName evidence="8 9">CD5 molecule like</fullName>
    </submittedName>
</protein>
<sequence length="341" mass="37358">MTLLFSLIFAICTGPVLLESLSRVRLVGGPHRCEGRVEVELRGHWGTVCDDDWDIKDVAVVCRELGCGAAKGTPSGVLYEPSTEKEQKILIQEVNCSGIEDTLLQCKHSEDVFDCGHNEDAGALCEIPESVRLAGGLGRCKGRVEVKHQGKWGTVCYAGWSLSAAKVVCQQLGCGKAILTQRLCNKATQGQGTIWLSQVSCSGQEVTLQDCPSGHWGKNNCTHDEDTWVECEDPFDLRLVGGDIRCSGRLEVLHRGVWGSVCDDGWGEMEDRVVCKQLGCGESLSPSVKARRSFGPGVGHIWLDDVHCSGKEQSLEQCQHRFWGYHNCNHKEDVAVICSEQ</sequence>
<dbReference type="Pfam" id="PF00530">
    <property type="entry name" value="SRCR"/>
    <property type="match status" value="3"/>
</dbReference>
<feature type="signal peptide" evidence="6">
    <location>
        <begin position="1"/>
        <end position="18"/>
    </location>
</feature>
<keyword evidence="4" id="KW-0325">Glycoprotein</keyword>
<dbReference type="KEGG" id="rfq:117014260"/>
<dbReference type="Ensembl" id="ENSRFET00010033752.1">
    <property type="protein sequence ID" value="ENSRFEP00010031128.1"/>
    <property type="gene ID" value="ENSRFEG00010020610.1"/>
</dbReference>
<dbReference type="EMBL" id="JACAGC010000021">
    <property type="protein sequence ID" value="KAF6292601.1"/>
    <property type="molecule type" value="Genomic_DNA"/>
</dbReference>
<feature type="disulfide bond" evidence="5">
    <location>
        <begin position="96"/>
        <end position="106"/>
    </location>
</feature>